<evidence type="ECO:0000313" key="2">
    <source>
        <dbReference type="Proteomes" id="UP000289738"/>
    </source>
</evidence>
<comment type="caution">
    <text evidence="1">The sequence shown here is derived from an EMBL/GenBank/DDBJ whole genome shotgun (WGS) entry which is preliminary data.</text>
</comment>
<proteinExistence type="predicted"/>
<dbReference type="EMBL" id="SDMP01000016">
    <property type="protein sequence ID" value="RYR04651.1"/>
    <property type="molecule type" value="Genomic_DNA"/>
</dbReference>
<dbReference type="AlphaFoldDB" id="A0A444YRV0"/>
<protein>
    <submittedName>
        <fullName evidence="1">Uncharacterized protein</fullName>
    </submittedName>
</protein>
<accession>A0A444YRV0</accession>
<reference evidence="1 2" key="1">
    <citation type="submission" date="2019-01" db="EMBL/GenBank/DDBJ databases">
        <title>Sequencing of cultivated peanut Arachis hypogaea provides insights into genome evolution and oil improvement.</title>
        <authorList>
            <person name="Chen X."/>
        </authorList>
    </citation>
    <scope>NUCLEOTIDE SEQUENCE [LARGE SCALE GENOMIC DNA]</scope>
    <source>
        <strain evidence="2">cv. Fuhuasheng</strain>
        <tissue evidence="1">Leaves</tissue>
    </source>
</reference>
<sequence>MASDDSYLVLVHYRGSIKKKMREGIKFTDKNPLSIFIKPFTNFIEFQNTIIQKLTLHDMKRYDSFIIDSDEDLQGLFHYRCQFFEMRTHELLAKLGNVVCSSRGDRTGILNL</sequence>
<keyword evidence="2" id="KW-1185">Reference proteome</keyword>
<dbReference type="Proteomes" id="UP000289738">
    <property type="component" value="Chromosome B06"/>
</dbReference>
<name>A0A444YRV0_ARAHY</name>
<evidence type="ECO:0000313" key="1">
    <source>
        <dbReference type="EMBL" id="RYR04651.1"/>
    </source>
</evidence>
<organism evidence="1 2">
    <name type="scientific">Arachis hypogaea</name>
    <name type="common">Peanut</name>
    <dbReference type="NCBI Taxonomy" id="3818"/>
    <lineage>
        <taxon>Eukaryota</taxon>
        <taxon>Viridiplantae</taxon>
        <taxon>Streptophyta</taxon>
        <taxon>Embryophyta</taxon>
        <taxon>Tracheophyta</taxon>
        <taxon>Spermatophyta</taxon>
        <taxon>Magnoliopsida</taxon>
        <taxon>eudicotyledons</taxon>
        <taxon>Gunneridae</taxon>
        <taxon>Pentapetalae</taxon>
        <taxon>rosids</taxon>
        <taxon>fabids</taxon>
        <taxon>Fabales</taxon>
        <taxon>Fabaceae</taxon>
        <taxon>Papilionoideae</taxon>
        <taxon>50 kb inversion clade</taxon>
        <taxon>dalbergioids sensu lato</taxon>
        <taxon>Dalbergieae</taxon>
        <taxon>Pterocarpus clade</taxon>
        <taxon>Arachis</taxon>
    </lineage>
</organism>
<gene>
    <name evidence="1" type="ORF">Ahy_B06g084425</name>
</gene>